<comment type="catalytic activity">
    <reaction evidence="1">
        <text>1-(2-carboxyphenylamino)-1-deoxy-D-ribulose 5-phosphate + H(+) = (1S,2R)-1-C-(indol-3-yl)glycerol 3-phosphate + CO2 + H2O</text>
        <dbReference type="Rhea" id="RHEA:23476"/>
        <dbReference type="ChEBI" id="CHEBI:15377"/>
        <dbReference type="ChEBI" id="CHEBI:15378"/>
        <dbReference type="ChEBI" id="CHEBI:16526"/>
        <dbReference type="ChEBI" id="CHEBI:58613"/>
        <dbReference type="ChEBI" id="CHEBI:58866"/>
        <dbReference type="EC" id="4.1.1.48"/>
    </reaction>
</comment>
<dbReference type="Proteomes" id="UP001497512">
    <property type="component" value="Chromosome 7"/>
</dbReference>
<dbReference type="EMBL" id="OZ019899">
    <property type="protein sequence ID" value="CAK9231608.1"/>
    <property type="molecule type" value="Genomic_DNA"/>
</dbReference>
<feature type="domain" description="Indole-3-glycerol phosphate synthase" evidence="9">
    <location>
        <begin position="151"/>
        <end position="413"/>
    </location>
</feature>
<dbReference type="PANTHER" id="PTHR22854:SF2">
    <property type="entry name" value="INDOLE-3-GLYCEROL-PHOSPHATE SYNTHASE"/>
    <property type="match status" value="1"/>
</dbReference>
<evidence type="ECO:0000256" key="7">
    <source>
        <dbReference type="ARBA" id="ARBA00023141"/>
    </source>
</evidence>
<organism evidence="10 11">
    <name type="scientific">Sphagnum troendelagicum</name>
    <dbReference type="NCBI Taxonomy" id="128251"/>
    <lineage>
        <taxon>Eukaryota</taxon>
        <taxon>Viridiplantae</taxon>
        <taxon>Streptophyta</taxon>
        <taxon>Embryophyta</taxon>
        <taxon>Bryophyta</taxon>
        <taxon>Sphagnophytina</taxon>
        <taxon>Sphagnopsida</taxon>
        <taxon>Sphagnales</taxon>
        <taxon>Sphagnaceae</taxon>
        <taxon>Sphagnum</taxon>
    </lineage>
</organism>
<dbReference type="InterPro" id="IPR045186">
    <property type="entry name" value="Indole-3-glycerol_P_synth"/>
</dbReference>
<evidence type="ECO:0000313" key="10">
    <source>
        <dbReference type="EMBL" id="CAK9231608.1"/>
    </source>
</evidence>
<evidence type="ECO:0000256" key="4">
    <source>
        <dbReference type="ARBA" id="ARBA00022605"/>
    </source>
</evidence>
<dbReference type="InterPro" id="IPR013785">
    <property type="entry name" value="Aldolase_TIM"/>
</dbReference>
<keyword evidence="7" id="KW-0057">Aromatic amino acid biosynthesis</keyword>
<dbReference type="PANTHER" id="PTHR22854">
    <property type="entry name" value="TRYPTOPHAN BIOSYNTHESIS PROTEIN"/>
    <property type="match status" value="1"/>
</dbReference>
<dbReference type="SUPFAM" id="SSF51366">
    <property type="entry name" value="Ribulose-phoshate binding barrel"/>
    <property type="match status" value="1"/>
</dbReference>
<dbReference type="PROSITE" id="PS00614">
    <property type="entry name" value="IGPS"/>
    <property type="match status" value="1"/>
</dbReference>
<evidence type="ECO:0000313" key="11">
    <source>
        <dbReference type="Proteomes" id="UP001497512"/>
    </source>
</evidence>
<dbReference type="InterPro" id="IPR001468">
    <property type="entry name" value="Indole-3-GlycerolPSynthase_CS"/>
</dbReference>
<evidence type="ECO:0000256" key="2">
    <source>
        <dbReference type="ARBA" id="ARBA00004696"/>
    </source>
</evidence>
<evidence type="ECO:0000256" key="5">
    <source>
        <dbReference type="ARBA" id="ARBA00022793"/>
    </source>
</evidence>
<evidence type="ECO:0000256" key="8">
    <source>
        <dbReference type="ARBA" id="ARBA00023239"/>
    </source>
</evidence>
<keyword evidence="8" id="KW-0456">Lyase</keyword>
<sequence>MSMESLTASAVRCNPALKTMRVMTSSSSCSSSSSAFVRIPCSSGSLTRLKLMMINNTERTSVSCSVLEPESEESSSQNAVPDVLEFQPHSNMPVMPPEWREREEKRKAEEAMRNTQGITIRRRPPTGPPLHNVGPFQFKIQSEGNTPRNILEEIVWHKDCEIAQMKERTPLTALAKAMAGVAPTKDFVGTLKARAAETERPALIAEVKKASPSRGLIQQNFDPVRIAQAYEKGGAACLSVLTDSKYFQGSFENLGLIHAAGIQCPLLCKEFIIDAWQIYKARVSGADAVLLIAAVLPDQDLTYMTKIAKALGMAALIEVHSKREMERVLGLSGVELIGINNRSLETFKVDINNTVDLLKGETGQTIHERGIVVVGESGLFTPEDIALVQAAGVGAVLVGESLVKQDDPCAAIAGLYGKDISRKMNNEVTLPVA</sequence>
<proteinExistence type="inferred from homology"/>
<protein>
    <recommendedName>
        <fullName evidence="3">indole-3-glycerol-phosphate synthase</fullName>
        <ecNumber evidence="3">4.1.1.48</ecNumber>
    </recommendedName>
</protein>
<keyword evidence="11" id="KW-1185">Reference proteome</keyword>
<evidence type="ECO:0000256" key="6">
    <source>
        <dbReference type="ARBA" id="ARBA00022822"/>
    </source>
</evidence>
<name>A0ABP0UYF2_9BRYO</name>
<dbReference type="HAMAP" id="MF_00134_B">
    <property type="entry name" value="IGPS_B"/>
    <property type="match status" value="1"/>
</dbReference>
<evidence type="ECO:0000256" key="3">
    <source>
        <dbReference type="ARBA" id="ARBA00012362"/>
    </source>
</evidence>
<dbReference type="Pfam" id="PF00218">
    <property type="entry name" value="IGPS"/>
    <property type="match status" value="1"/>
</dbReference>
<accession>A0ABP0UYF2</accession>
<dbReference type="Gene3D" id="3.20.20.70">
    <property type="entry name" value="Aldolase class I"/>
    <property type="match status" value="1"/>
</dbReference>
<dbReference type="NCBIfam" id="NF001372">
    <property type="entry name" value="PRK00278.1-4"/>
    <property type="match status" value="1"/>
</dbReference>
<keyword evidence="5" id="KW-0210">Decarboxylase</keyword>
<dbReference type="NCBIfam" id="NF001377">
    <property type="entry name" value="PRK00278.2-4"/>
    <property type="match status" value="1"/>
</dbReference>
<keyword evidence="6" id="KW-0822">Tryptophan biosynthesis</keyword>
<dbReference type="InterPro" id="IPR013798">
    <property type="entry name" value="Indole-3-glycerol_P_synth_dom"/>
</dbReference>
<evidence type="ECO:0000256" key="1">
    <source>
        <dbReference type="ARBA" id="ARBA00001633"/>
    </source>
</evidence>
<gene>
    <name evidence="10" type="ORF">CSSPTR1EN2_LOCUS20787</name>
</gene>
<dbReference type="InterPro" id="IPR011060">
    <property type="entry name" value="RibuloseP-bd_barrel"/>
</dbReference>
<keyword evidence="4" id="KW-0028">Amino-acid biosynthesis</keyword>
<comment type="pathway">
    <text evidence="2">Amino-acid biosynthesis; L-tryptophan biosynthesis; L-tryptophan from chorismate: step 4/5.</text>
</comment>
<reference evidence="10" key="1">
    <citation type="submission" date="2024-02" db="EMBL/GenBank/DDBJ databases">
        <authorList>
            <consortium name="ELIXIR-Norway"/>
            <consortium name="Elixir Norway"/>
        </authorList>
    </citation>
    <scope>NUCLEOTIDE SEQUENCE</scope>
</reference>
<dbReference type="EC" id="4.1.1.48" evidence="3"/>
<evidence type="ECO:0000259" key="9">
    <source>
        <dbReference type="Pfam" id="PF00218"/>
    </source>
</evidence>
<dbReference type="CDD" id="cd00331">
    <property type="entry name" value="IGPS"/>
    <property type="match status" value="1"/>
</dbReference>